<dbReference type="Proteomes" id="UP001050975">
    <property type="component" value="Unassembled WGS sequence"/>
</dbReference>
<gene>
    <name evidence="2" type="ORF">MiSe_92650</name>
</gene>
<dbReference type="EMBL" id="BLAY01000354">
    <property type="protein sequence ID" value="GET44438.1"/>
    <property type="molecule type" value="Genomic_DNA"/>
</dbReference>
<feature type="compositionally biased region" description="Low complexity" evidence="1">
    <location>
        <begin position="156"/>
        <end position="174"/>
    </location>
</feature>
<evidence type="ECO:0000256" key="1">
    <source>
        <dbReference type="SAM" id="MobiDB-lite"/>
    </source>
</evidence>
<feature type="compositionally biased region" description="Basic and acidic residues" evidence="1">
    <location>
        <begin position="51"/>
        <end position="69"/>
    </location>
</feature>
<comment type="caution">
    <text evidence="2">The sequence shown here is derived from an EMBL/GenBank/DDBJ whole genome shotgun (WGS) entry which is preliminary data.</text>
</comment>
<feature type="region of interest" description="Disordered" evidence="1">
    <location>
        <begin position="48"/>
        <end position="69"/>
    </location>
</feature>
<reference evidence="2" key="1">
    <citation type="submission" date="2019-10" db="EMBL/GenBank/DDBJ databases">
        <title>Draft genome sequece of Microseira wollei NIES-4236.</title>
        <authorList>
            <person name="Yamaguchi H."/>
            <person name="Suzuki S."/>
            <person name="Kawachi M."/>
        </authorList>
    </citation>
    <scope>NUCLEOTIDE SEQUENCE</scope>
    <source>
        <strain evidence="2">NIES-4236</strain>
    </source>
</reference>
<feature type="region of interest" description="Disordered" evidence="1">
    <location>
        <begin position="81"/>
        <end position="245"/>
    </location>
</feature>
<feature type="compositionally biased region" description="Polar residues" evidence="1">
    <location>
        <begin position="202"/>
        <end position="218"/>
    </location>
</feature>
<accession>A0AAV3XNZ9</accession>
<evidence type="ECO:0000313" key="2">
    <source>
        <dbReference type="EMBL" id="GET44438.1"/>
    </source>
</evidence>
<protein>
    <submittedName>
        <fullName evidence="2">AAA ATPase</fullName>
    </submittedName>
</protein>
<organism evidence="2 3">
    <name type="scientific">Microseira wollei NIES-4236</name>
    <dbReference type="NCBI Taxonomy" id="2530354"/>
    <lineage>
        <taxon>Bacteria</taxon>
        <taxon>Bacillati</taxon>
        <taxon>Cyanobacteriota</taxon>
        <taxon>Cyanophyceae</taxon>
        <taxon>Oscillatoriophycideae</taxon>
        <taxon>Aerosakkonematales</taxon>
        <taxon>Aerosakkonemataceae</taxon>
        <taxon>Microseira</taxon>
    </lineage>
</organism>
<feature type="compositionally biased region" description="Low complexity" evidence="1">
    <location>
        <begin position="96"/>
        <end position="129"/>
    </location>
</feature>
<evidence type="ECO:0000313" key="3">
    <source>
        <dbReference type="Proteomes" id="UP001050975"/>
    </source>
</evidence>
<sequence length="245" mass="26598">MRTGRNLWVKLLNSRKTVRRIASAVKGFPQVEQLAYHHALVARVVSPENPSTRDIKIERSEESPPMDGRRVSRHLLQMGMTSTSVPGGIVDLSPGSKSSVAPVSSPSATSKSTRQKPSSSSSAQAITPTPENITSSPEPKKRLSRKKKESTAAVMETTQDTQETTQDTSSSVTEAAGEQTGPKKKLSRKKKEPAVVSMEMPQDTQSSVAQVVSLTTEPATVEPLPKKNFRRSVGQRKPQQDQVGE</sequence>
<proteinExistence type="predicted"/>
<keyword evidence="3" id="KW-1185">Reference proteome</keyword>
<name>A0AAV3XNZ9_9CYAN</name>
<feature type="compositionally biased region" description="Basic residues" evidence="1">
    <location>
        <begin position="182"/>
        <end position="191"/>
    </location>
</feature>
<dbReference type="AlphaFoldDB" id="A0AAV3XNZ9"/>